<keyword evidence="4" id="KW-1185">Reference proteome</keyword>
<keyword evidence="1" id="KW-1133">Transmembrane helix</keyword>
<evidence type="ECO:0000259" key="2">
    <source>
        <dbReference type="Pfam" id="PF01757"/>
    </source>
</evidence>
<keyword evidence="3" id="KW-0808">Transferase</keyword>
<feature type="transmembrane region" description="Helical" evidence="1">
    <location>
        <begin position="287"/>
        <end position="307"/>
    </location>
</feature>
<protein>
    <submittedName>
        <fullName evidence="3">Acyltransferase</fullName>
    </submittedName>
</protein>
<feature type="transmembrane region" description="Helical" evidence="1">
    <location>
        <begin position="173"/>
        <end position="197"/>
    </location>
</feature>
<feature type="transmembrane region" description="Helical" evidence="1">
    <location>
        <begin position="209"/>
        <end position="227"/>
    </location>
</feature>
<proteinExistence type="predicted"/>
<keyword evidence="1" id="KW-0472">Membrane</keyword>
<dbReference type="PANTHER" id="PTHR23028">
    <property type="entry name" value="ACETYLTRANSFERASE"/>
    <property type="match status" value="1"/>
</dbReference>
<comment type="caution">
    <text evidence="3">The sequence shown here is derived from an EMBL/GenBank/DDBJ whole genome shotgun (WGS) entry which is preliminary data.</text>
</comment>
<feature type="transmembrane region" description="Helical" evidence="1">
    <location>
        <begin position="146"/>
        <end position="166"/>
    </location>
</feature>
<gene>
    <name evidence="3" type="ORF">H7U12_06235</name>
</gene>
<evidence type="ECO:0000313" key="3">
    <source>
        <dbReference type="EMBL" id="MBC3539271.1"/>
    </source>
</evidence>
<dbReference type="GO" id="GO:0016746">
    <property type="term" value="F:acyltransferase activity"/>
    <property type="evidence" value="ECO:0007669"/>
    <property type="project" value="UniProtKB-KW"/>
</dbReference>
<accession>A0ABR6VRQ9</accession>
<keyword evidence="1" id="KW-0812">Transmembrane</keyword>
<reference evidence="3 4" key="1">
    <citation type="journal article" date="2019" name="Int. J. Syst. Evol. Microbiol.">
        <title>Rufibacter sediminis sp. nov., isolated from freshwater lake sediment.</title>
        <authorList>
            <person name="Qu J.H."/>
            <person name="Zhang L.J."/>
            <person name="Fu Y.H."/>
            <person name="Li H.F."/>
        </authorList>
    </citation>
    <scope>NUCLEOTIDE SEQUENCE [LARGE SCALE GENOMIC DNA]</scope>
    <source>
        <strain evidence="3 4">H-1</strain>
    </source>
</reference>
<feature type="transmembrane region" description="Helical" evidence="1">
    <location>
        <begin position="234"/>
        <end position="252"/>
    </location>
</feature>
<dbReference type="Pfam" id="PF01757">
    <property type="entry name" value="Acyl_transf_3"/>
    <property type="match status" value="1"/>
</dbReference>
<dbReference type="EMBL" id="JACOAF010000018">
    <property type="protein sequence ID" value="MBC3539271.1"/>
    <property type="molecule type" value="Genomic_DNA"/>
</dbReference>
<organism evidence="3 4">
    <name type="scientific">Rufibacter sediminis</name>
    <dbReference type="NCBI Taxonomy" id="2762756"/>
    <lineage>
        <taxon>Bacteria</taxon>
        <taxon>Pseudomonadati</taxon>
        <taxon>Bacteroidota</taxon>
        <taxon>Cytophagia</taxon>
        <taxon>Cytophagales</taxon>
        <taxon>Hymenobacteraceae</taxon>
        <taxon>Rufibacter</taxon>
    </lineage>
</organism>
<dbReference type="Proteomes" id="UP000659698">
    <property type="component" value="Unassembled WGS sequence"/>
</dbReference>
<dbReference type="InterPro" id="IPR002656">
    <property type="entry name" value="Acyl_transf_3_dom"/>
</dbReference>
<evidence type="ECO:0000313" key="4">
    <source>
        <dbReference type="Proteomes" id="UP000659698"/>
    </source>
</evidence>
<dbReference type="InterPro" id="IPR050879">
    <property type="entry name" value="Acyltransferase_3"/>
</dbReference>
<name>A0ABR6VRQ9_9BACT</name>
<dbReference type="PANTHER" id="PTHR23028:SF53">
    <property type="entry name" value="ACYL_TRANSF_3 DOMAIN-CONTAINING PROTEIN"/>
    <property type="match status" value="1"/>
</dbReference>
<feature type="transmembrane region" description="Helical" evidence="1">
    <location>
        <begin position="313"/>
        <end position="331"/>
    </location>
</feature>
<feature type="transmembrane region" description="Helical" evidence="1">
    <location>
        <begin position="39"/>
        <end position="56"/>
    </location>
</feature>
<sequence>MLRFLLAVAVIYSHCYVIYYGAVRDTEPFMLFSQNQTDLGGIAVNGFFIISGFLIVSSYRHSKSTLEFLKKRILRIYPGFIVAFLISMLVLGPLGTFDQAHPQGNVAQYFEFLRKKLLLLNLFTLQAPSAVLCFQPSPLPNQLNESLWTIQYEFICYLTVPFIAFFKVFRRKWVAVLVFTAAYLLLVLQASSQLFLWEGYQGKLISNPVYFPRFFTYFFAGCCVYLFRRRLQRNHLLALLALSSLITSMVWFGGFDLVAPFSLTYLLFYIAYLPHIQLQNFTRYGDFSYGTYLYAWPIQQLVMLFAGGQLTPGSLFLVSFAFTVVAAYASWHGIEKHFLKLKDNPRWLPFALFTFPVFSARK</sequence>
<feature type="transmembrane region" description="Helical" evidence="1">
    <location>
        <begin position="258"/>
        <end position="275"/>
    </location>
</feature>
<evidence type="ECO:0000256" key="1">
    <source>
        <dbReference type="SAM" id="Phobius"/>
    </source>
</evidence>
<feature type="transmembrane region" description="Helical" evidence="1">
    <location>
        <begin position="76"/>
        <end position="95"/>
    </location>
</feature>
<keyword evidence="3" id="KW-0012">Acyltransferase</keyword>
<feature type="domain" description="Acyltransferase 3" evidence="2">
    <location>
        <begin position="2"/>
        <end position="330"/>
    </location>
</feature>